<evidence type="ECO:0000256" key="7">
    <source>
        <dbReference type="HAMAP-Rule" id="MF_00503"/>
    </source>
</evidence>
<evidence type="ECO:0000256" key="3">
    <source>
        <dbReference type="ARBA" id="ARBA00022884"/>
    </source>
</evidence>
<dbReference type="EMBL" id="CP072943">
    <property type="protein sequence ID" value="QTX33144.1"/>
    <property type="molecule type" value="Genomic_DNA"/>
</dbReference>
<protein>
    <recommendedName>
        <fullName evidence="6 7">Large ribosomal subunit protein bL9</fullName>
    </recommendedName>
</protein>
<dbReference type="GO" id="GO:0003735">
    <property type="term" value="F:structural constituent of ribosome"/>
    <property type="evidence" value="ECO:0007669"/>
    <property type="project" value="InterPro"/>
</dbReference>
<dbReference type="InterPro" id="IPR020070">
    <property type="entry name" value="Ribosomal_bL9_N"/>
</dbReference>
<dbReference type="InterPro" id="IPR036791">
    <property type="entry name" value="Ribosomal_bL9_C_sf"/>
</dbReference>
<feature type="coiled-coil region" evidence="8">
    <location>
        <begin position="96"/>
        <end position="123"/>
    </location>
</feature>
<organism evidence="10 11">
    <name type="scientific">Aminithiophilus ramosus</name>
    <dbReference type="NCBI Taxonomy" id="3029084"/>
    <lineage>
        <taxon>Bacteria</taxon>
        <taxon>Thermotogati</taxon>
        <taxon>Synergistota</taxon>
        <taxon>Synergistia</taxon>
        <taxon>Synergistales</taxon>
        <taxon>Aminithiophilaceae</taxon>
        <taxon>Aminithiophilus</taxon>
    </lineage>
</organism>
<evidence type="ECO:0000259" key="9">
    <source>
        <dbReference type="PROSITE" id="PS00651"/>
    </source>
</evidence>
<keyword evidence="5 7" id="KW-0687">Ribonucleoprotein</keyword>
<name>A0A9Q7EWX2_9BACT</name>
<dbReference type="GO" id="GO:0006412">
    <property type="term" value="P:translation"/>
    <property type="evidence" value="ECO:0007669"/>
    <property type="project" value="UniProtKB-UniRule"/>
</dbReference>
<comment type="similarity">
    <text evidence="1 7">Belongs to the bacterial ribosomal protein bL9 family.</text>
</comment>
<dbReference type="InterPro" id="IPR009027">
    <property type="entry name" value="Ribosomal_bL9/RNase_H1_N"/>
</dbReference>
<reference evidence="11" key="1">
    <citation type="submission" date="2021-04" db="EMBL/GenBank/DDBJ databases">
        <title>A novel Synergistetes isolate from a pyrite-forming mixed culture.</title>
        <authorList>
            <person name="Bunk B."/>
            <person name="Sproer C."/>
            <person name="Spring S."/>
            <person name="Pester M."/>
        </authorList>
    </citation>
    <scope>NUCLEOTIDE SEQUENCE [LARGE SCALE GENOMIC DNA]</scope>
    <source>
        <strain evidence="11">J.5.4.2-T.3.5.2</strain>
    </source>
</reference>
<dbReference type="GO" id="GO:1990904">
    <property type="term" value="C:ribonucleoprotein complex"/>
    <property type="evidence" value="ECO:0007669"/>
    <property type="project" value="UniProtKB-KW"/>
</dbReference>
<dbReference type="PROSITE" id="PS00651">
    <property type="entry name" value="RIBOSOMAL_L9"/>
    <property type="match status" value="1"/>
</dbReference>
<keyword evidence="11" id="KW-1185">Reference proteome</keyword>
<dbReference type="Proteomes" id="UP000671879">
    <property type="component" value="Chromosome"/>
</dbReference>
<keyword evidence="8" id="KW-0175">Coiled coil</keyword>
<evidence type="ECO:0000256" key="8">
    <source>
        <dbReference type="SAM" id="Coils"/>
    </source>
</evidence>
<dbReference type="InterPro" id="IPR036935">
    <property type="entry name" value="Ribosomal_bL9_N_sf"/>
</dbReference>
<keyword evidence="4 7" id="KW-0689">Ribosomal protein</keyword>
<dbReference type="Pfam" id="PF01281">
    <property type="entry name" value="Ribosomal_L9_N"/>
    <property type="match status" value="1"/>
</dbReference>
<sequence>MKVILLQDVSKLGKKGELIEVSDGYGRNYLFPRGLAEEATPGRLKLWKELQGAKEARQEKGRLQAEETKKHLQGRQIVVKVSAGEGGKLFGSVTTAQMASALVDQLQTRIDKKEIRLEEAVRQVGIFPFRIRLAPSIEVEMTLKVEAD</sequence>
<dbReference type="RefSeq" id="WP_274374419.1">
    <property type="nucleotide sequence ID" value="NZ_CP072943.1"/>
</dbReference>
<proteinExistence type="inferred from homology"/>
<dbReference type="HAMAP" id="MF_00503">
    <property type="entry name" value="Ribosomal_bL9"/>
    <property type="match status" value="1"/>
</dbReference>
<dbReference type="GO" id="GO:0019843">
    <property type="term" value="F:rRNA binding"/>
    <property type="evidence" value="ECO:0007669"/>
    <property type="project" value="UniProtKB-UniRule"/>
</dbReference>
<evidence type="ECO:0000313" key="11">
    <source>
        <dbReference type="Proteomes" id="UP000671879"/>
    </source>
</evidence>
<dbReference type="InterPro" id="IPR020594">
    <property type="entry name" value="Ribosomal_bL9_bac/chp"/>
</dbReference>
<dbReference type="SUPFAM" id="SSF55658">
    <property type="entry name" value="L9 N-domain-like"/>
    <property type="match status" value="1"/>
</dbReference>
<accession>A0A9Q7EWX2</accession>
<dbReference type="InterPro" id="IPR020069">
    <property type="entry name" value="Ribosomal_bL9_C"/>
</dbReference>
<dbReference type="AlphaFoldDB" id="A0A9Q7EWX2"/>
<dbReference type="PANTHER" id="PTHR21368">
    <property type="entry name" value="50S RIBOSOMAL PROTEIN L9"/>
    <property type="match status" value="1"/>
</dbReference>
<keyword evidence="3 7" id="KW-0694">RNA-binding</keyword>
<evidence type="ECO:0000256" key="1">
    <source>
        <dbReference type="ARBA" id="ARBA00010605"/>
    </source>
</evidence>
<keyword evidence="2 7" id="KW-0699">rRNA-binding</keyword>
<evidence type="ECO:0000256" key="5">
    <source>
        <dbReference type="ARBA" id="ARBA00023274"/>
    </source>
</evidence>
<dbReference type="Gene3D" id="3.40.5.10">
    <property type="entry name" value="Ribosomal protein L9, N-terminal domain"/>
    <property type="match status" value="1"/>
</dbReference>
<feature type="domain" description="Ribosomal protein L9" evidence="9">
    <location>
        <begin position="13"/>
        <end position="40"/>
    </location>
</feature>
<dbReference type="Gene3D" id="3.10.430.100">
    <property type="entry name" value="Ribosomal protein L9, C-terminal domain"/>
    <property type="match status" value="1"/>
</dbReference>
<gene>
    <name evidence="7 10" type="primary">rplI</name>
    <name evidence="10" type="ORF">KAR29_04390</name>
</gene>
<dbReference type="InterPro" id="IPR000244">
    <property type="entry name" value="Ribosomal_bL9"/>
</dbReference>
<dbReference type="GO" id="GO:0005840">
    <property type="term" value="C:ribosome"/>
    <property type="evidence" value="ECO:0007669"/>
    <property type="project" value="UniProtKB-KW"/>
</dbReference>
<dbReference type="Pfam" id="PF03948">
    <property type="entry name" value="Ribosomal_L9_C"/>
    <property type="match status" value="1"/>
</dbReference>
<dbReference type="NCBIfam" id="TIGR00158">
    <property type="entry name" value="L9"/>
    <property type="match status" value="1"/>
</dbReference>
<evidence type="ECO:0000256" key="2">
    <source>
        <dbReference type="ARBA" id="ARBA00022730"/>
    </source>
</evidence>
<comment type="function">
    <text evidence="7">Binds to the 23S rRNA.</text>
</comment>
<dbReference type="SUPFAM" id="SSF55653">
    <property type="entry name" value="Ribosomal protein L9 C-domain"/>
    <property type="match status" value="1"/>
</dbReference>
<evidence type="ECO:0000256" key="4">
    <source>
        <dbReference type="ARBA" id="ARBA00022980"/>
    </source>
</evidence>
<evidence type="ECO:0000313" key="10">
    <source>
        <dbReference type="EMBL" id="QTX33144.1"/>
    </source>
</evidence>
<evidence type="ECO:0000256" key="6">
    <source>
        <dbReference type="ARBA" id="ARBA00035292"/>
    </source>
</evidence>
<dbReference type="KEGG" id="aram:KAR29_04390"/>